<evidence type="ECO:0000256" key="4">
    <source>
        <dbReference type="ARBA" id="ARBA00022519"/>
    </source>
</evidence>
<keyword evidence="7 8" id="KW-0472">Membrane</keyword>
<feature type="non-terminal residue" evidence="9">
    <location>
        <position position="201"/>
    </location>
</feature>
<comment type="subcellular location">
    <subcellularLocation>
        <location evidence="1">Cell inner membrane</location>
        <topology evidence="1">Multi-pass membrane protein</topology>
    </subcellularLocation>
</comment>
<dbReference type="Gene3D" id="1.10.3720.10">
    <property type="entry name" value="MetI-like"/>
    <property type="match status" value="1"/>
</dbReference>
<evidence type="ECO:0000256" key="7">
    <source>
        <dbReference type="ARBA" id="ARBA00023136"/>
    </source>
</evidence>
<dbReference type="PANTHER" id="PTHR43357">
    <property type="entry name" value="INNER MEMBRANE ABC TRANSPORTER PERMEASE PROTEIN YDCV"/>
    <property type="match status" value="1"/>
</dbReference>
<feature type="transmembrane region" description="Helical" evidence="8">
    <location>
        <begin position="22"/>
        <end position="41"/>
    </location>
</feature>
<keyword evidence="6 8" id="KW-1133">Transmembrane helix</keyword>
<feature type="transmembrane region" description="Helical" evidence="8">
    <location>
        <begin position="62"/>
        <end position="85"/>
    </location>
</feature>
<evidence type="ECO:0000256" key="5">
    <source>
        <dbReference type="ARBA" id="ARBA00022692"/>
    </source>
</evidence>
<comment type="caution">
    <text evidence="9">The sequence shown here is derived from an EMBL/GenBank/DDBJ whole genome shotgun (WGS) entry which is preliminary data.</text>
</comment>
<keyword evidence="3" id="KW-1003">Cell membrane</keyword>
<proteinExistence type="predicted"/>
<evidence type="ECO:0000256" key="6">
    <source>
        <dbReference type="ARBA" id="ARBA00022989"/>
    </source>
</evidence>
<evidence type="ECO:0000256" key="2">
    <source>
        <dbReference type="ARBA" id="ARBA00022448"/>
    </source>
</evidence>
<protein>
    <recommendedName>
        <fullName evidence="10">ABC transmembrane type-1 domain-containing protein</fullName>
    </recommendedName>
</protein>
<organism evidence="9">
    <name type="scientific">marine sediment metagenome</name>
    <dbReference type="NCBI Taxonomy" id="412755"/>
    <lineage>
        <taxon>unclassified sequences</taxon>
        <taxon>metagenomes</taxon>
        <taxon>ecological metagenomes</taxon>
    </lineage>
</organism>
<sequence>MVYAFGWERLLPTTFDAQLRCIGVWAFWAWPIPALLIGAGWSRAGRTAHEAALLVASPAISFVRVVLPLLFRYVFLSALIVFVLFFSDYGVPHACGLIVYATELLGWAAGSSQMIDTAWPATLSVVVTALALVAMFRLWRRCALDTDADTGSPPLHGSSSILAIIAVACFAVSWLLPIGVLVAKLGSIAVMTEAFETYGAD</sequence>
<keyword evidence="5 8" id="KW-0812">Transmembrane</keyword>
<dbReference type="PANTHER" id="PTHR43357:SF4">
    <property type="entry name" value="INNER MEMBRANE ABC TRANSPORTER PERMEASE PROTEIN YDCV"/>
    <property type="match status" value="1"/>
</dbReference>
<evidence type="ECO:0000313" key="9">
    <source>
        <dbReference type="EMBL" id="GAF83293.1"/>
    </source>
</evidence>
<dbReference type="EMBL" id="BARS01000841">
    <property type="protein sequence ID" value="GAF83293.1"/>
    <property type="molecule type" value="Genomic_DNA"/>
</dbReference>
<dbReference type="GO" id="GO:0005886">
    <property type="term" value="C:plasma membrane"/>
    <property type="evidence" value="ECO:0007669"/>
    <property type="project" value="UniProtKB-SubCell"/>
</dbReference>
<feature type="transmembrane region" description="Helical" evidence="8">
    <location>
        <begin position="159"/>
        <end position="183"/>
    </location>
</feature>
<keyword evidence="2" id="KW-0813">Transport</keyword>
<name>X0SQA4_9ZZZZ</name>
<evidence type="ECO:0008006" key="10">
    <source>
        <dbReference type="Google" id="ProtNLM"/>
    </source>
</evidence>
<reference evidence="9" key="1">
    <citation type="journal article" date="2014" name="Front. Microbiol.">
        <title>High frequency of phylogenetically diverse reductive dehalogenase-homologous genes in deep subseafloor sedimentary metagenomes.</title>
        <authorList>
            <person name="Kawai M."/>
            <person name="Futagami T."/>
            <person name="Toyoda A."/>
            <person name="Takaki Y."/>
            <person name="Nishi S."/>
            <person name="Hori S."/>
            <person name="Arai W."/>
            <person name="Tsubouchi T."/>
            <person name="Morono Y."/>
            <person name="Uchiyama I."/>
            <person name="Ito T."/>
            <person name="Fujiyama A."/>
            <person name="Inagaki F."/>
            <person name="Takami H."/>
        </authorList>
    </citation>
    <scope>NUCLEOTIDE SEQUENCE</scope>
    <source>
        <strain evidence="9">Expedition CK06-06</strain>
    </source>
</reference>
<dbReference type="AlphaFoldDB" id="X0SQA4"/>
<accession>X0SQA4</accession>
<feature type="transmembrane region" description="Helical" evidence="8">
    <location>
        <begin position="91"/>
        <end position="109"/>
    </location>
</feature>
<evidence type="ECO:0000256" key="1">
    <source>
        <dbReference type="ARBA" id="ARBA00004429"/>
    </source>
</evidence>
<evidence type="ECO:0000256" key="8">
    <source>
        <dbReference type="SAM" id="Phobius"/>
    </source>
</evidence>
<dbReference type="InterPro" id="IPR035906">
    <property type="entry name" value="MetI-like_sf"/>
</dbReference>
<keyword evidence="4" id="KW-0997">Cell inner membrane</keyword>
<dbReference type="SUPFAM" id="SSF161098">
    <property type="entry name" value="MetI-like"/>
    <property type="match status" value="1"/>
</dbReference>
<gene>
    <name evidence="9" type="ORF">S01H1_01848</name>
</gene>
<evidence type="ECO:0000256" key="3">
    <source>
        <dbReference type="ARBA" id="ARBA00022475"/>
    </source>
</evidence>
<feature type="transmembrane region" description="Helical" evidence="8">
    <location>
        <begin position="121"/>
        <end position="139"/>
    </location>
</feature>